<dbReference type="EMBL" id="CAJGYO010000005">
    <property type="protein sequence ID" value="CAD6230149.1"/>
    <property type="molecule type" value="Genomic_DNA"/>
</dbReference>
<proteinExistence type="predicted"/>
<dbReference type="OrthoDB" id="10347235at2759"/>
<accession>A0A811NU41</accession>
<organism evidence="1 2">
    <name type="scientific">Miscanthus lutarioriparius</name>
    <dbReference type="NCBI Taxonomy" id="422564"/>
    <lineage>
        <taxon>Eukaryota</taxon>
        <taxon>Viridiplantae</taxon>
        <taxon>Streptophyta</taxon>
        <taxon>Embryophyta</taxon>
        <taxon>Tracheophyta</taxon>
        <taxon>Spermatophyta</taxon>
        <taxon>Magnoliopsida</taxon>
        <taxon>Liliopsida</taxon>
        <taxon>Poales</taxon>
        <taxon>Poaceae</taxon>
        <taxon>PACMAD clade</taxon>
        <taxon>Panicoideae</taxon>
        <taxon>Andropogonodae</taxon>
        <taxon>Andropogoneae</taxon>
        <taxon>Saccharinae</taxon>
        <taxon>Miscanthus</taxon>
    </lineage>
</organism>
<comment type="caution">
    <text evidence="1">The sequence shown here is derived from an EMBL/GenBank/DDBJ whole genome shotgun (WGS) entry which is preliminary data.</text>
</comment>
<evidence type="ECO:0000313" key="2">
    <source>
        <dbReference type="Proteomes" id="UP000604825"/>
    </source>
</evidence>
<gene>
    <name evidence="1" type="ORF">NCGR_LOCUS20548</name>
</gene>
<keyword evidence="2" id="KW-1185">Reference proteome</keyword>
<protein>
    <submittedName>
        <fullName evidence="1">Uncharacterized protein</fullName>
    </submittedName>
</protein>
<reference evidence="1" key="1">
    <citation type="submission" date="2020-10" db="EMBL/GenBank/DDBJ databases">
        <authorList>
            <person name="Han B."/>
            <person name="Lu T."/>
            <person name="Zhao Q."/>
            <person name="Huang X."/>
            <person name="Zhao Y."/>
        </authorList>
    </citation>
    <scope>NUCLEOTIDE SEQUENCE</scope>
</reference>
<sequence>MDSLKPLSLPHFFSSLAFSPCSPFAHHHGALEARFSATLRLAPPAALSNGRVVAARCPGLLQPSISNSAVNPCAQPLTLKSTKTGSTGEREYAVSVMQGYQYHEHMQDPDKNKMMTYSKVEKSAKSIVKIKGVDSGFLPCVARKECAANHGRSRDFCNITLQVCVWGATFCANLSHQRVANAPRAMAGDCNECDMVKGEDQSQSADNSKCFPQKKATPKGNIMTLSAILFLASILGTRHQIIKIMKSKGLHQAFHHSVIFMPVCGQISLWCTKRG</sequence>
<name>A0A811NU41_9POAL</name>
<dbReference type="Proteomes" id="UP000604825">
    <property type="component" value="Unassembled WGS sequence"/>
</dbReference>
<dbReference type="AlphaFoldDB" id="A0A811NU41"/>
<evidence type="ECO:0000313" key="1">
    <source>
        <dbReference type="EMBL" id="CAD6230149.1"/>
    </source>
</evidence>